<dbReference type="InterPro" id="IPR020568">
    <property type="entry name" value="Ribosomal_Su5_D2-typ_SF"/>
</dbReference>
<keyword evidence="4 7" id="KW-0689">Ribosomal protein</keyword>
<dbReference type="PANTHER" id="PTHR48277:SF1">
    <property type="entry name" value="MITOCHONDRIAL RIBOSOMAL PROTEIN S5"/>
    <property type="match status" value="1"/>
</dbReference>
<comment type="domain">
    <text evidence="7">The N-terminal domain interacts with the head of the 30S subunit; the C-terminal domain interacts with the body and contacts protein S4. The interaction surface between S4 and S5 is involved in control of translational fidelity.</text>
</comment>
<dbReference type="SUPFAM" id="SSF54768">
    <property type="entry name" value="dsRNA-binding domain-like"/>
    <property type="match status" value="1"/>
</dbReference>
<sequence length="190" mass="20134">MYKRQDRKQGGAPRVPQEFDEKVIRISRVTKKTKGGNNMSFTALVVVGDRKGRVGVALGKAKDVMNAIKKGVKRGKKTVITFPLVDNRTIPHELTVKYGAAKLLLKPAPSGTGVIAGGAVRAILELAGIKDIVSKILGTNNKMSNVIATFAALKIMKKTVAVKNALGQTNSTKPINGIISTQGQSAMGGK</sequence>
<evidence type="ECO:0000256" key="8">
    <source>
        <dbReference type="RuleBase" id="RU003823"/>
    </source>
</evidence>
<evidence type="ECO:0000256" key="3">
    <source>
        <dbReference type="ARBA" id="ARBA00022884"/>
    </source>
</evidence>
<dbReference type="PANTHER" id="PTHR48277">
    <property type="entry name" value="MITOCHONDRIAL RIBOSOMAL PROTEIN S5"/>
    <property type="match status" value="1"/>
</dbReference>
<dbReference type="GO" id="GO:0003735">
    <property type="term" value="F:structural constituent of ribosome"/>
    <property type="evidence" value="ECO:0007669"/>
    <property type="project" value="UniProtKB-UniRule"/>
</dbReference>
<dbReference type="InterPro" id="IPR014721">
    <property type="entry name" value="Ribsml_uS5_D2-typ_fold_subgr"/>
</dbReference>
<dbReference type="Gene3D" id="3.30.230.10">
    <property type="match status" value="1"/>
</dbReference>
<feature type="domain" description="S5 DRBM" evidence="9">
    <location>
        <begin position="19"/>
        <end position="82"/>
    </location>
</feature>
<dbReference type="NCBIfam" id="TIGR01021">
    <property type="entry name" value="rpsE_bact"/>
    <property type="match status" value="1"/>
</dbReference>
<accession>A0A2H0VLU0</accession>
<comment type="similarity">
    <text evidence="1 7 8">Belongs to the universal ribosomal protein uS5 family.</text>
</comment>
<dbReference type="EMBL" id="PFAF01000002">
    <property type="protein sequence ID" value="PIR99290.1"/>
    <property type="molecule type" value="Genomic_DNA"/>
</dbReference>
<comment type="function">
    <text evidence="7">With S4 and S12 plays an important role in translational accuracy.</text>
</comment>
<comment type="caution">
    <text evidence="10">The sequence shown here is derived from an EMBL/GenBank/DDBJ whole genome shotgun (WGS) entry which is preliminary data.</text>
</comment>
<dbReference type="GO" id="GO:0019843">
    <property type="term" value="F:rRNA binding"/>
    <property type="evidence" value="ECO:0007669"/>
    <property type="project" value="UniProtKB-UniRule"/>
</dbReference>
<evidence type="ECO:0000256" key="6">
    <source>
        <dbReference type="ARBA" id="ARBA00035255"/>
    </source>
</evidence>
<dbReference type="Pfam" id="PF03719">
    <property type="entry name" value="Ribosomal_S5_C"/>
    <property type="match status" value="1"/>
</dbReference>
<evidence type="ECO:0000256" key="2">
    <source>
        <dbReference type="ARBA" id="ARBA00022730"/>
    </source>
</evidence>
<dbReference type="HAMAP" id="MF_01307_B">
    <property type="entry name" value="Ribosomal_uS5_B"/>
    <property type="match status" value="1"/>
</dbReference>
<evidence type="ECO:0000256" key="1">
    <source>
        <dbReference type="ARBA" id="ARBA00008945"/>
    </source>
</evidence>
<evidence type="ECO:0000256" key="4">
    <source>
        <dbReference type="ARBA" id="ARBA00022980"/>
    </source>
</evidence>
<dbReference type="SUPFAM" id="SSF54211">
    <property type="entry name" value="Ribosomal protein S5 domain 2-like"/>
    <property type="match status" value="1"/>
</dbReference>
<keyword evidence="5 7" id="KW-0687">Ribonucleoprotein</keyword>
<dbReference type="GO" id="GO:0006412">
    <property type="term" value="P:translation"/>
    <property type="evidence" value="ECO:0007669"/>
    <property type="project" value="UniProtKB-UniRule"/>
</dbReference>
<dbReference type="InterPro" id="IPR005712">
    <property type="entry name" value="Ribosomal_uS5_bac-type"/>
</dbReference>
<protein>
    <recommendedName>
        <fullName evidence="6 7">Small ribosomal subunit protein uS5</fullName>
    </recommendedName>
</protein>
<keyword evidence="3 7" id="KW-0694">RNA-binding</keyword>
<dbReference type="GO" id="GO:0015935">
    <property type="term" value="C:small ribosomal subunit"/>
    <property type="evidence" value="ECO:0007669"/>
    <property type="project" value="InterPro"/>
</dbReference>
<dbReference type="PROSITE" id="PS50881">
    <property type="entry name" value="S5_DSRBD"/>
    <property type="match status" value="1"/>
</dbReference>
<evidence type="ECO:0000259" key="9">
    <source>
        <dbReference type="PROSITE" id="PS50881"/>
    </source>
</evidence>
<evidence type="ECO:0000313" key="10">
    <source>
        <dbReference type="EMBL" id="PIR99290.1"/>
    </source>
</evidence>
<dbReference type="AlphaFoldDB" id="A0A2H0VLU0"/>
<keyword evidence="2 7" id="KW-0699">rRNA-binding</keyword>
<dbReference type="GO" id="GO:0005737">
    <property type="term" value="C:cytoplasm"/>
    <property type="evidence" value="ECO:0007669"/>
    <property type="project" value="UniProtKB-ARBA"/>
</dbReference>
<comment type="function">
    <text evidence="7">Located at the back of the 30S subunit body where it stabilizes the conformation of the head with respect to the body.</text>
</comment>
<name>A0A2H0VLU0_9BACT</name>
<dbReference type="Proteomes" id="UP000230796">
    <property type="component" value="Unassembled WGS sequence"/>
</dbReference>
<dbReference type="InterPro" id="IPR013810">
    <property type="entry name" value="Ribosomal_uS5_N"/>
</dbReference>
<dbReference type="InterPro" id="IPR005324">
    <property type="entry name" value="Ribosomal_uS5_C"/>
</dbReference>
<dbReference type="Pfam" id="PF00333">
    <property type="entry name" value="Ribosomal_S5"/>
    <property type="match status" value="1"/>
</dbReference>
<organism evidence="10 11">
    <name type="scientific">Candidatus Collierbacteria bacterium CG10_big_fil_rev_8_21_14_0_10_44_9</name>
    <dbReference type="NCBI Taxonomy" id="1974535"/>
    <lineage>
        <taxon>Bacteria</taxon>
        <taxon>Candidatus Collieribacteriota</taxon>
    </lineage>
</organism>
<gene>
    <name evidence="7" type="primary">rpsE</name>
    <name evidence="10" type="ORF">COT87_00190</name>
</gene>
<evidence type="ECO:0000256" key="5">
    <source>
        <dbReference type="ARBA" id="ARBA00023274"/>
    </source>
</evidence>
<evidence type="ECO:0000256" key="7">
    <source>
        <dbReference type="HAMAP-Rule" id="MF_01307"/>
    </source>
</evidence>
<proteinExistence type="inferred from homology"/>
<dbReference type="InterPro" id="IPR000851">
    <property type="entry name" value="Ribosomal_uS5"/>
</dbReference>
<dbReference type="FunFam" id="3.30.230.10:FF:000002">
    <property type="entry name" value="30S ribosomal protein S5"/>
    <property type="match status" value="1"/>
</dbReference>
<reference evidence="11" key="1">
    <citation type="submission" date="2017-09" db="EMBL/GenBank/DDBJ databases">
        <title>Depth-based differentiation of microbial function through sediment-hosted aquifers and enrichment of novel symbionts in the deep terrestrial subsurface.</title>
        <authorList>
            <person name="Probst A.J."/>
            <person name="Ladd B."/>
            <person name="Jarett J.K."/>
            <person name="Geller-Mcgrath D.E."/>
            <person name="Sieber C.M.K."/>
            <person name="Emerson J.B."/>
            <person name="Anantharaman K."/>
            <person name="Thomas B.C."/>
            <person name="Malmstrom R."/>
            <person name="Stieglmeier M."/>
            <person name="Klingl A."/>
            <person name="Woyke T."/>
            <person name="Ryan C.M."/>
            <person name="Banfield J.F."/>
        </authorList>
    </citation>
    <scope>NUCLEOTIDE SEQUENCE [LARGE SCALE GENOMIC DNA]</scope>
</reference>
<comment type="subunit">
    <text evidence="7">Part of the 30S ribosomal subunit. Contacts proteins S4 and S8.</text>
</comment>
<evidence type="ECO:0000313" key="11">
    <source>
        <dbReference type="Proteomes" id="UP000230796"/>
    </source>
</evidence>
<dbReference type="Gene3D" id="3.30.160.20">
    <property type="match status" value="1"/>
</dbReference>